<evidence type="ECO:0000259" key="2">
    <source>
        <dbReference type="Pfam" id="PF07705"/>
    </source>
</evidence>
<dbReference type="InterPro" id="IPR013783">
    <property type="entry name" value="Ig-like_fold"/>
</dbReference>
<dbReference type="Pfam" id="PF07705">
    <property type="entry name" value="CARDB"/>
    <property type="match status" value="1"/>
</dbReference>
<keyword evidence="1" id="KW-0812">Transmembrane</keyword>
<gene>
    <name evidence="3" type="ORF">CL944_01980</name>
</gene>
<dbReference type="AlphaFoldDB" id="A0A2D6LPV3"/>
<dbReference type="SUPFAM" id="SSF49478">
    <property type="entry name" value="Cna protein B-type domain"/>
    <property type="match status" value="1"/>
</dbReference>
<feature type="transmembrane region" description="Helical" evidence="1">
    <location>
        <begin position="793"/>
        <end position="810"/>
    </location>
</feature>
<organism evidence="3 4">
    <name type="scientific">Candidatus Iainarchaeum sp</name>
    <dbReference type="NCBI Taxonomy" id="3101447"/>
    <lineage>
        <taxon>Archaea</taxon>
        <taxon>Candidatus Iainarchaeota</taxon>
        <taxon>Candidatus Iainarchaeia</taxon>
        <taxon>Candidatus Iainarchaeales</taxon>
        <taxon>Candidatus Iainarchaeaceae</taxon>
        <taxon>Candidatus Iainarchaeum</taxon>
    </lineage>
</organism>
<feature type="transmembrane region" description="Helical" evidence="1">
    <location>
        <begin position="854"/>
        <end position="875"/>
    </location>
</feature>
<evidence type="ECO:0000256" key="1">
    <source>
        <dbReference type="SAM" id="Phobius"/>
    </source>
</evidence>
<keyword evidence="1" id="KW-1133">Transmembrane helix</keyword>
<comment type="caution">
    <text evidence="3">The sequence shown here is derived from an EMBL/GenBank/DDBJ whole genome shotgun (WGS) entry which is preliminary data.</text>
</comment>
<feature type="domain" description="CARDB" evidence="2">
    <location>
        <begin position="506"/>
        <end position="591"/>
    </location>
</feature>
<dbReference type="Proteomes" id="UP000226712">
    <property type="component" value="Unassembled WGS sequence"/>
</dbReference>
<protein>
    <recommendedName>
        <fullName evidence="2">CARDB domain-containing protein</fullName>
    </recommendedName>
</protein>
<keyword evidence="1" id="KW-0472">Membrane</keyword>
<dbReference type="InterPro" id="IPR011635">
    <property type="entry name" value="CARDB"/>
</dbReference>
<evidence type="ECO:0000313" key="3">
    <source>
        <dbReference type="EMBL" id="MAG18223.1"/>
    </source>
</evidence>
<dbReference type="Gene3D" id="2.60.40.10">
    <property type="entry name" value="Immunoglobulins"/>
    <property type="match status" value="1"/>
</dbReference>
<name>A0A2D6LPV3_9ARCH</name>
<reference evidence="4" key="1">
    <citation type="submission" date="2017-09" db="EMBL/GenBank/DDBJ databases">
        <title>The Reconstruction of 2,631 Draft Metagenome-Assembled Genomes from the Global Oceans.</title>
        <authorList>
            <person name="Tully B.J."/>
            <person name="Graham E.D."/>
            <person name="Heidelberg J.F."/>
        </authorList>
    </citation>
    <scope>NUCLEOTIDE SEQUENCE [LARGE SCALE GENOMIC DNA]</scope>
</reference>
<accession>A0A2D6LPV3</accession>
<feature type="transmembrane region" description="Helical" evidence="1">
    <location>
        <begin position="831"/>
        <end position="848"/>
    </location>
</feature>
<sequence>MMNRNLLLILALFVLLPSAMAASTILIEIQENPQTLENELVASSVFDDDDSIEKVDLFVTGTSTNQYTFTNVGQGDIFDIPFSSTDTVSYNFTDTDGTTIGLGTLLIVQTGSGNPPGCEGGCTVEKPTNPISYVRLEPRMAPGNSAYYVDMVAELKDGFTISSFVMRYGLNHNWSNQIGNGIFDGEKYILTLGPFTDKIFVRGRFDVVDTGGITHRRGRAKSFELFLPEDNTCNISQVISVAPYAENPEIELEETASFANLGGFSFLTVSVDSGGLLEATTVVDDDLSIERVDVFYQVGDNVTQITYNNVVEGQALGSIPSSVDFSWYNYYDFGGSFSNISVLNQFVEEQQEPPLPPNPDPPRYIKSGHLTAEVSSDGKSFEITVVVPKVSKDPDVPDGVKAVYRVDGGEKRFVELVDTGNTYTASVGVFDGEVTITGSATAEGPEGKQWRNIAAGWFSLVLGEQLQCVELCNDNVDNDNDGLVDEDCVLLPELFFFNKNIPYYSLSSQPIQADVTIKNSGLSNSSGFSVGFYLNDELVSTQPVSSLGRDVAEKVSFEIPYAESYEGENEARVVIDPDNEISEMIELNNIYIQEIIIGPNFFDVELNANDSHFPGDIRQVIVMDAYGIIVSDADLEITVPNGQIITLKTDSDGKAEFLLPVSGTYSIKITKEKFIPFEGKFAIAEIVVTGLREILPIGESQELIIENTAQKKLTSGTLEVSLPEGTTLNYDLSTTPVIIFEVTQQGKYALKIVRNELVIYESDFLATRIIESILFGQGSLIDLLFGPIIRTPTLFLLLIILAALSSYFAYSKAPMFFRKGAKGTTEKKIEQAMRVGIAFTYFLLPFQFDRMFGFNAGLMIIFLEVVALLIYEYYLKQIKGRKAIRVK</sequence>
<evidence type="ECO:0000313" key="4">
    <source>
        <dbReference type="Proteomes" id="UP000226712"/>
    </source>
</evidence>
<proteinExistence type="predicted"/>
<dbReference type="EMBL" id="NZBD01000013">
    <property type="protein sequence ID" value="MAG18223.1"/>
    <property type="molecule type" value="Genomic_DNA"/>
</dbReference>